<gene>
    <name evidence="8" type="ORF">SAMN05421505_15212</name>
</gene>
<dbReference type="PROSITE" id="PS01124">
    <property type="entry name" value="HTH_ARAC_FAMILY_2"/>
    <property type="match status" value="1"/>
</dbReference>
<evidence type="ECO:0000256" key="4">
    <source>
        <dbReference type="ARBA" id="ARBA00023163"/>
    </source>
</evidence>
<evidence type="ECO:0000259" key="7">
    <source>
        <dbReference type="PROSITE" id="PS01124"/>
    </source>
</evidence>
<dbReference type="Pfam" id="PF12833">
    <property type="entry name" value="HTH_18"/>
    <property type="match status" value="1"/>
</dbReference>
<dbReference type="InterPro" id="IPR011051">
    <property type="entry name" value="RmlC_Cupin_sf"/>
</dbReference>
<dbReference type="AlphaFoldDB" id="A0A1G8KLD7"/>
<feature type="domain" description="HTH araC/xylS-type" evidence="7">
    <location>
        <begin position="164"/>
        <end position="261"/>
    </location>
</feature>
<dbReference type="SUPFAM" id="SSF51182">
    <property type="entry name" value="RmlC-like cupins"/>
    <property type="match status" value="1"/>
</dbReference>
<reference evidence="8 9" key="1">
    <citation type="submission" date="2016-10" db="EMBL/GenBank/DDBJ databases">
        <authorList>
            <person name="de Groot N.N."/>
        </authorList>
    </citation>
    <scope>NUCLEOTIDE SEQUENCE [LARGE SCALE GENOMIC DNA]</scope>
    <source>
        <strain evidence="8 9">CPCC 201354</strain>
    </source>
</reference>
<dbReference type="FunFam" id="1.10.10.60:FF:000132">
    <property type="entry name" value="AraC family transcriptional regulator"/>
    <property type="match status" value="1"/>
</dbReference>
<dbReference type="SMART" id="SM00342">
    <property type="entry name" value="HTH_ARAC"/>
    <property type="match status" value="1"/>
</dbReference>
<dbReference type="EMBL" id="FNCN01000052">
    <property type="protein sequence ID" value="SDI44192.1"/>
    <property type="molecule type" value="Genomic_DNA"/>
</dbReference>
<accession>A0A1G8KLD7</accession>
<dbReference type="GO" id="GO:0043565">
    <property type="term" value="F:sequence-specific DNA binding"/>
    <property type="evidence" value="ECO:0007669"/>
    <property type="project" value="InterPro"/>
</dbReference>
<evidence type="ECO:0000256" key="3">
    <source>
        <dbReference type="ARBA" id="ARBA00023125"/>
    </source>
</evidence>
<dbReference type="PANTHER" id="PTHR11019">
    <property type="entry name" value="HTH-TYPE TRANSCRIPTIONAL REGULATOR NIMR"/>
    <property type="match status" value="1"/>
</dbReference>
<keyword evidence="4" id="KW-0804">Transcription</keyword>
<organism evidence="8 9">
    <name type="scientific">Sinosporangium album</name>
    <dbReference type="NCBI Taxonomy" id="504805"/>
    <lineage>
        <taxon>Bacteria</taxon>
        <taxon>Bacillati</taxon>
        <taxon>Actinomycetota</taxon>
        <taxon>Actinomycetes</taxon>
        <taxon>Streptosporangiales</taxon>
        <taxon>Streptosporangiaceae</taxon>
        <taxon>Sinosporangium</taxon>
    </lineage>
</organism>
<name>A0A1G8KLD7_9ACTN</name>
<keyword evidence="1" id="KW-0678">Repressor</keyword>
<evidence type="ECO:0000256" key="5">
    <source>
        <dbReference type="ARBA" id="ARBA00074140"/>
    </source>
</evidence>
<evidence type="ECO:0000256" key="6">
    <source>
        <dbReference type="ARBA" id="ARBA00079449"/>
    </source>
</evidence>
<dbReference type="InterPro" id="IPR018060">
    <property type="entry name" value="HTH_AraC"/>
</dbReference>
<dbReference type="InterPro" id="IPR018062">
    <property type="entry name" value="HTH_AraC-typ_CS"/>
</dbReference>
<proteinExistence type="predicted"/>
<dbReference type="PANTHER" id="PTHR11019:SF199">
    <property type="entry name" value="HTH-TYPE TRANSCRIPTIONAL REGULATOR NIMR"/>
    <property type="match status" value="1"/>
</dbReference>
<dbReference type="InterPro" id="IPR009057">
    <property type="entry name" value="Homeodomain-like_sf"/>
</dbReference>
<protein>
    <recommendedName>
        <fullName evidence="5">HTH-type transcriptional regulator RipA</fullName>
    </recommendedName>
    <alternativeName>
        <fullName evidence="6">Repressor of iron proteins A</fullName>
    </alternativeName>
</protein>
<sequence>MTVLPSDRAVFPPYAMSTGWFGRTSLPPEGRWEPHDHYEHSLLWGVSGGVTVLADHVRWQIPPTVGLWMPSRTVHEVFATVGSSFYMTYFRPEAFVPAALDPEAWRSTGPVAVSRVLREILLHMRAYDMPVPARTRAEHVVFDMMQPLEVAALDVPMPSDPRAEAVARALIANPADPRSLAEWAAVAGGSVRTLTRMFSSGTGMSFAQWRIQVRVRAALTYLAAGMPVSVVSRKVGYSTPSAFVSVFRRVTGRTPGHYFTFPPDMADPRWSVGA</sequence>
<dbReference type="Gene3D" id="1.10.10.60">
    <property type="entry name" value="Homeodomain-like"/>
    <property type="match status" value="1"/>
</dbReference>
<evidence type="ECO:0000256" key="2">
    <source>
        <dbReference type="ARBA" id="ARBA00023015"/>
    </source>
</evidence>
<dbReference type="PROSITE" id="PS00041">
    <property type="entry name" value="HTH_ARAC_FAMILY_1"/>
    <property type="match status" value="1"/>
</dbReference>
<dbReference type="STRING" id="504805.SAMN05421505_15212"/>
<keyword evidence="3 8" id="KW-0238">DNA-binding</keyword>
<dbReference type="Proteomes" id="UP000198923">
    <property type="component" value="Unassembled WGS sequence"/>
</dbReference>
<dbReference type="SUPFAM" id="SSF46689">
    <property type="entry name" value="Homeodomain-like"/>
    <property type="match status" value="1"/>
</dbReference>
<evidence type="ECO:0000313" key="9">
    <source>
        <dbReference type="Proteomes" id="UP000198923"/>
    </source>
</evidence>
<evidence type="ECO:0000256" key="1">
    <source>
        <dbReference type="ARBA" id="ARBA00022491"/>
    </source>
</evidence>
<dbReference type="GO" id="GO:0003700">
    <property type="term" value="F:DNA-binding transcription factor activity"/>
    <property type="evidence" value="ECO:0007669"/>
    <property type="project" value="InterPro"/>
</dbReference>
<keyword evidence="9" id="KW-1185">Reference proteome</keyword>
<keyword evidence="2" id="KW-0805">Transcription regulation</keyword>
<evidence type="ECO:0000313" key="8">
    <source>
        <dbReference type="EMBL" id="SDI44192.1"/>
    </source>
</evidence>